<dbReference type="Pfam" id="PF00270">
    <property type="entry name" value="DEAD"/>
    <property type="match status" value="1"/>
</dbReference>
<sequence length="552" mass="63256">MGEMEVENQVLMKMRFSDLNPPLSKPVLDDLDSGGFQFCTPVQANSIPLLCSNMDVAVDAATESGKTLAFVLLLVEILRRASHRPKRNQVMGIIISPTRELSSQIYHVAAPFFSTLPNYKSILLVGGFDVRMDLRKIEEEGANILVCTPGRLYDITERIEILNFKTLKVLILDEADRLLDMGFEKKINSIITRLPTQRRTGLFSATQTEVVNELARAKMRNPKKVQVLTSYKTPSTLHIQYCKCEADKKSSQLMDFLKKNTYFMTRACVDYWRFVIPKLSILENCPLIQLHGKMKQYDAPKDPKDFVHRVGRTARMGRPGKALIFLYPKEYPYVEFQKIRGIPLNKMECPNDVLDVVPLIRNVAKDCRDTMEKGLTAWQELEFGKLAMGYGLLQIPSISEVKHKSMGFIPVEDIDFSEIKYRDKSREKQIQKEMAMVDANPKPKKVKNPPSSVVLIPRRKTGHQRRIIQTKEDNEELELEYRLLKKLKRGVIDENEYDKLTGLTQPETDIQKNCTKTAPSSWVGKNKARSKDNGNKRKINGSAYKKHKKRKI</sequence>
<keyword evidence="4 6" id="KW-0067">ATP-binding</keyword>
<evidence type="ECO:0000256" key="7">
    <source>
        <dbReference type="RuleBase" id="RU365068"/>
    </source>
</evidence>
<dbReference type="Gene3D" id="3.40.50.300">
    <property type="entry name" value="P-loop containing nucleotide triphosphate hydrolases"/>
    <property type="match status" value="2"/>
</dbReference>
<dbReference type="GO" id="GO:0016787">
    <property type="term" value="F:hydrolase activity"/>
    <property type="evidence" value="ECO:0007669"/>
    <property type="project" value="UniProtKB-KW"/>
</dbReference>
<keyword evidence="5 7" id="KW-0694">RNA-binding</keyword>
<dbReference type="Proteomes" id="UP000036987">
    <property type="component" value="Unassembled WGS sequence"/>
</dbReference>
<evidence type="ECO:0000259" key="11">
    <source>
        <dbReference type="PROSITE" id="PS51194"/>
    </source>
</evidence>
<comment type="function">
    <text evidence="7">RNA helicase.</text>
</comment>
<evidence type="ECO:0000259" key="10">
    <source>
        <dbReference type="PROSITE" id="PS51192"/>
    </source>
</evidence>
<evidence type="ECO:0000256" key="4">
    <source>
        <dbReference type="ARBA" id="ARBA00022840"/>
    </source>
</evidence>
<reference evidence="13" key="1">
    <citation type="journal article" date="2016" name="Nature">
        <title>The genome of the seagrass Zostera marina reveals angiosperm adaptation to the sea.</title>
        <authorList>
            <person name="Olsen J.L."/>
            <person name="Rouze P."/>
            <person name="Verhelst B."/>
            <person name="Lin Y.-C."/>
            <person name="Bayer T."/>
            <person name="Collen J."/>
            <person name="Dattolo E."/>
            <person name="De Paoli E."/>
            <person name="Dittami S."/>
            <person name="Maumus F."/>
            <person name="Michel G."/>
            <person name="Kersting A."/>
            <person name="Lauritano C."/>
            <person name="Lohaus R."/>
            <person name="Toepel M."/>
            <person name="Tonon T."/>
            <person name="Vanneste K."/>
            <person name="Amirebrahimi M."/>
            <person name="Brakel J."/>
            <person name="Bostroem C."/>
            <person name="Chovatia M."/>
            <person name="Grimwood J."/>
            <person name="Jenkins J.W."/>
            <person name="Jueterbock A."/>
            <person name="Mraz A."/>
            <person name="Stam W.T."/>
            <person name="Tice H."/>
            <person name="Bornberg-Bauer E."/>
            <person name="Green P.J."/>
            <person name="Pearson G.A."/>
            <person name="Procaccini G."/>
            <person name="Duarte C.M."/>
            <person name="Schmutz J."/>
            <person name="Reusch T.B.H."/>
            <person name="Van de Peer Y."/>
        </authorList>
    </citation>
    <scope>NUCLEOTIDE SEQUENCE [LARGE SCALE GENOMIC DNA]</scope>
    <source>
        <strain evidence="13">cv. Finnish</strain>
    </source>
</reference>
<dbReference type="EMBL" id="LFYR01002072">
    <property type="protein sequence ID" value="KMZ57393.1"/>
    <property type="molecule type" value="Genomic_DNA"/>
</dbReference>
<name>A0A0K9NLA2_ZOSMR</name>
<feature type="region of interest" description="Disordered" evidence="9">
    <location>
        <begin position="505"/>
        <end position="552"/>
    </location>
</feature>
<dbReference type="OrthoDB" id="7396459at2759"/>
<dbReference type="PROSITE" id="PS51194">
    <property type="entry name" value="HELICASE_CTER"/>
    <property type="match status" value="1"/>
</dbReference>
<feature type="compositionally biased region" description="Basic residues" evidence="9">
    <location>
        <begin position="536"/>
        <end position="552"/>
    </location>
</feature>
<dbReference type="GO" id="GO:0003723">
    <property type="term" value="F:RNA binding"/>
    <property type="evidence" value="ECO:0007669"/>
    <property type="project" value="UniProtKB-UniRule"/>
</dbReference>
<dbReference type="STRING" id="29655.A0A0K9NLA2"/>
<dbReference type="InterPro" id="IPR027417">
    <property type="entry name" value="P-loop_NTPase"/>
</dbReference>
<gene>
    <name evidence="12" type="ORF">ZOSMA_86G00280</name>
</gene>
<dbReference type="InterPro" id="IPR000629">
    <property type="entry name" value="RNA-helicase_DEAD-box_CS"/>
</dbReference>
<dbReference type="InterPro" id="IPR011545">
    <property type="entry name" value="DEAD/DEAH_box_helicase_dom"/>
</dbReference>
<dbReference type="PROSITE" id="PS51192">
    <property type="entry name" value="HELICASE_ATP_BIND_1"/>
    <property type="match status" value="1"/>
</dbReference>
<feature type="domain" description="Helicase C-terminal" evidence="11">
    <location>
        <begin position="186"/>
        <end position="364"/>
    </location>
</feature>
<comment type="similarity">
    <text evidence="6">Belongs to the DEAD box helicase family.</text>
</comment>
<dbReference type="CDD" id="cd17960">
    <property type="entry name" value="DEADc_DDX55"/>
    <property type="match status" value="1"/>
</dbReference>
<dbReference type="GO" id="GO:0005730">
    <property type="term" value="C:nucleolus"/>
    <property type="evidence" value="ECO:0000318"/>
    <property type="project" value="GO_Central"/>
</dbReference>
<dbReference type="SMART" id="SM00487">
    <property type="entry name" value="DEXDc"/>
    <property type="match status" value="1"/>
</dbReference>
<dbReference type="GO" id="GO:0003724">
    <property type="term" value="F:RNA helicase activity"/>
    <property type="evidence" value="ECO:0007669"/>
    <property type="project" value="UniProtKB-EC"/>
</dbReference>
<evidence type="ECO:0000256" key="5">
    <source>
        <dbReference type="ARBA" id="ARBA00022884"/>
    </source>
</evidence>
<keyword evidence="2 6" id="KW-0378">Hydrolase</keyword>
<dbReference type="EC" id="3.6.4.13" evidence="7"/>
<feature type="domain" description="Helicase ATP-binding" evidence="10">
    <location>
        <begin position="47"/>
        <end position="225"/>
    </location>
</feature>
<comment type="domain">
    <text evidence="7">The Q motif is unique to and characteristic of the DEAD box family of RNA helicases and controls ATP binding and hydrolysis.</text>
</comment>
<protein>
    <recommendedName>
        <fullName evidence="7">ATP-dependent RNA helicase</fullName>
        <ecNumber evidence="7">3.6.4.13</ecNumber>
    </recommendedName>
</protein>
<evidence type="ECO:0000256" key="6">
    <source>
        <dbReference type="RuleBase" id="RU000492"/>
    </source>
</evidence>
<feature type="coiled-coil region" evidence="8">
    <location>
        <begin position="460"/>
        <end position="494"/>
    </location>
</feature>
<feature type="compositionally biased region" description="Polar residues" evidence="9">
    <location>
        <begin position="505"/>
        <end position="520"/>
    </location>
</feature>
<dbReference type="OMA" id="MPNEKEY"/>
<dbReference type="InterPro" id="IPR001650">
    <property type="entry name" value="Helicase_C-like"/>
</dbReference>
<keyword evidence="1 6" id="KW-0547">Nucleotide-binding</keyword>
<dbReference type="AlphaFoldDB" id="A0A0K9NLA2"/>
<organism evidence="12 13">
    <name type="scientific">Zostera marina</name>
    <name type="common">Eelgrass</name>
    <dbReference type="NCBI Taxonomy" id="29655"/>
    <lineage>
        <taxon>Eukaryota</taxon>
        <taxon>Viridiplantae</taxon>
        <taxon>Streptophyta</taxon>
        <taxon>Embryophyta</taxon>
        <taxon>Tracheophyta</taxon>
        <taxon>Spermatophyta</taxon>
        <taxon>Magnoliopsida</taxon>
        <taxon>Liliopsida</taxon>
        <taxon>Zosteraceae</taxon>
        <taxon>Zostera</taxon>
    </lineage>
</organism>
<evidence type="ECO:0000256" key="9">
    <source>
        <dbReference type="SAM" id="MobiDB-lite"/>
    </source>
</evidence>
<evidence type="ECO:0000313" key="13">
    <source>
        <dbReference type="Proteomes" id="UP000036987"/>
    </source>
</evidence>
<accession>A0A0K9NLA2</accession>
<proteinExistence type="inferred from homology"/>
<dbReference type="GO" id="GO:0005524">
    <property type="term" value="F:ATP binding"/>
    <property type="evidence" value="ECO:0007669"/>
    <property type="project" value="UniProtKB-UniRule"/>
</dbReference>
<evidence type="ECO:0000313" key="12">
    <source>
        <dbReference type="EMBL" id="KMZ57393.1"/>
    </source>
</evidence>
<comment type="catalytic activity">
    <reaction evidence="7">
        <text>ATP + H2O = ADP + phosphate + H(+)</text>
        <dbReference type="Rhea" id="RHEA:13065"/>
        <dbReference type="ChEBI" id="CHEBI:15377"/>
        <dbReference type="ChEBI" id="CHEBI:15378"/>
        <dbReference type="ChEBI" id="CHEBI:30616"/>
        <dbReference type="ChEBI" id="CHEBI:43474"/>
        <dbReference type="ChEBI" id="CHEBI:456216"/>
        <dbReference type="EC" id="3.6.4.13"/>
    </reaction>
</comment>
<dbReference type="InterPro" id="IPR014001">
    <property type="entry name" value="Helicase_ATP-bd"/>
</dbReference>
<keyword evidence="3 6" id="KW-0347">Helicase</keyword>
<keyword evidence="13" id="KW-1185">Reference proteome</keyword>
<dbReference type="PANTHER" id="PTHR24031">
    <property type="entry name" value="RNA HELICASE"/>
    <property type="match status" value="1"/>
</dbReference>
<dbReference type="PROSITE" id="PS00039">
    <property type="entry name" value="DEAD_ATP_HELICASE"/>
    <property type="match status" value="1"/>
</dbReference>
<evidence type="ECO:0000256" key="1">
    <source>
        <dbReference type="ARBA" id="ARBA00022741"/>
    </source>
</evidence>
<evidence type="ECO:0000256" key="3">
    <source>
        <dbReference type="ARBA" id="ARBA00022806"/>
    </source>
</evidence>
<keyword evidence="8" id="KW-0175">Coiled coil</keyword>
<comment type="caution">
    <text evidence="12">The sequence shown here is derived from an EMBL/GenBank/DDBJ whole genome shotgun (WGS) entry which is preliminary data.</text>
</comment>
<dbReference type="SUPFAM" id="SSF52540">
    <property type="entry name" value="P-loop containing nucleoside triphosphate hydrolases"/>
    <property type="match status" value="2"/>
</dbReference>
<evidence type="ECO:0000256" key="8">
    <source>
        <dbReference type="SAM" id="Coils"/>
    </source>
</evidence>
<evidence type="ECO:0000256" key="2">
    <source>
        <dbReference type="ARBA" id="ARBA00022801"/>
    </source>
</evidence>